<dbReference type="PANTHER" id="PTHR43135:SF3">
    <property type="entry name" value="ALPHA-D-RIBOSE 1-METHYLPHOSPHONATE 5-TRIPHOSPHATE DIPHOSPHATASE"/>
    <property type="match status" value="1"/>
</dbReference>
<name>A0A2T4D8B3_9GAMM</name>
<evidence type="ECO:0000256" key="1">
    <source>
        <dbReference type="SAM" id="SignalP"/>
    </source>
</evidence>
<reference evidence="5 6" key="1">
    <citation type="submission" date="2018-03" db="EMBL/GenBank/DDBJ databases">
        <title>Cross-interface Injection: A General Nanoliter Liquid Handling Method Applied to Single Cells Genome Amplification Automated Nanoliter Liquid Handling Applied to Single Cell Multiple Displacement Amplification.</title>
        <authorList>
            <person name="Yun J."/>
            <person name="Xu P."/>
            <person name="Xu J."/>
            <person name="Dai X."/>
            <person name="Wang Y."/>
            <person name="Zheng X."/>
            <person name="Cao C."/>
            <person name="Yi Q."/>
            <person name="Zhu Y."/>
            <person name="Wang L."/>
            <person name="Dong Z."/>
            <person name="Huang Y."/>
            <person name="Huang L."/>
            <person name="Du W."/>
        </authorList>
    </citation>
    <scope>NUCLEOTIDE SEQUENCE [LARGE SCALE GENOMIC DNA]</scope>
    <source>
        <strain evidence="3 6">A12-4</strain>
        <strain evidence="4 5">A9-4</strain>
    </source>
</reference>
<organism evidence="3 6">
    <name type="scientific">Pseudidiomarina aestuarii</name>
    <dbReference type="NCBI Taxonomy" id="624146"/>
    <lineage>
        <taxon>Bacteria</taxon>
        <taxon>Pseudomonadati</taxon>
        <taxon>Pseudomonadota</taxon>
        <taxon>Gammaproteobacteria</taxon>
        <taxon>Alteromonadales</taxon>
        <taxon>Idiomarinaceae</taxon>
        <taxon>Pseudidiomarina</taxon>
    </lineage>
</organism>
<dbReference type="Pfam" id="PF01979">
    <property type="entry name" value="Amidohydro_1"/>
    <property type="match status" value="1"/>
</dbReference>
<feature type="signal peptide" evidence="1">
    <location>
        <begin position="1"/>
        <end position="32"/>
    </location>
</feature>
<proteinExistence type="predicted"/>
<evidence type="ECO:0000313" key="3">
    <source>
        <dbReference type="EMBL" id="PTB88981.1"/>
    </source>
</evidence>
<evidence type="ECO:0000313" key="4">
    <source>
        <dbReference type="EMBL" id="PTB90085.1"/>
    </source>
</evidence>
<keyword evidence="3" id="KW-0378">Hydrolase</keyword>
<accession>A0A2T4D8B3</accession>
<protein>
    <submittedName>
        <fullName evidence="3">Amidohydrolase</fullName>
    </submittedName>
</protein>
<dbReference type="Proteomes" id="UP000241514">
    <property type="component" value="Unassembled WGS sequence"/>
</dbReference>
<evidence type="ECO:0000259" key="2">
    <source>
        <dbReference type="Pfam" id="PF01979"/>
    </source>
</evidence>
<dbReference type="PANTHER" id="PTHR43135">
    <property type="entry name" value="ALPHA-D-RIBOSE 1-METHYLPHOSPHONATE 5-TRIPHOSPHATE DIPHOSPHATASE"/>
    <property type="match status" value="1"/>
</dbReference>
<gene>
    <name evidence="3" type="ORF">C9927_02785</name>
    <name evidence="4" type="ORF">C9928_01505</name>
</gene>
<dbReference type="SUPFAM" id="SSF51338">
    <property type="entry name" value="Composite domain of metallo-dependent hydrolases"/>
    <property type="match status" value="1"/>
</dbReference>
<dbReference type="Proteomes" id="UP000242087">
    <property type="component" value="Unassembled WGS sequence"/>
</dbReference>
<keyword evidence="1" id="KW-0732">Signal</keyword>
<dbReference type="InterPro" id="IPR032466">
    <property type="entry name" value="Metal_Hydrolase"/>
</dbReference>
<dbReference type="GO" id="GO:0016810">
    <property type="term" value="F:hydrolase activity, acting on carbon-nitrogen (but not peptide) bonds"/>
    <property type="evidence" value="ECO:0007669"/>
    <property type="project" value="InterPro"/>
</dbReference>
<comment type="caution">
    <text evidence="3">The sequence shown here is derived from an EMBL/GenBank/DDBJ whole genome shotgun (WGS) entry which is preliminary data.</text>
</comment>
<dbReference type="Gene3D" id="3.20.20.140">
    <property type="entry name" value="Metal-dependent hydrolases"/>
    <property type="match status" value="1"/>
</dbReference>
<dbReference type="InterPro" id="IPR051781">
    <property type="entry name" value="Metallo-dep_Hydrolase"/>
</dbReference>
<feature type="domain" description="Amidohydrolase-related" evidence="2">
    <location>
        <begin position="88"/>
        <end position="433"/>
    </location>
</feature>
<sequence length="453" mass="48723">MRSFYSSYVAIAAAILTLVGCTAENSTASAVAADTVVRNINIVDVSGNSSKIEEDRVIFIENDRISAILPADTKTPMGATVIDGAGGYVVAGFAEMHGHVPPASSFGQLPERYLEDVLFLYVANGVTTVRGMLGYPHQLDLKASIAAGEMVGPTLYLAGPSFNGNSIESPEAATQRVIDQREQGWDLLKVHPGLTLAEYQAMARTARESDMEFGGHVPSDVGLANALTEGQRTIDHLDGYLEAVDAVNRPITSEELEQLVEMSLAANVAVVPTQALWATLIGAGDAEALLGYPELAYVPQQVSDGWRGFLENPSTSYFNESTAAIQQANRQQLLKALYDGGVDIIFGTDAPQLFSVPGFSIHHEIRFMQDAGIPADAIIRSATVAAGEYFAEQDAFGTIAAGERADFMIVNGNPLEDITRLRDTQGVMVRGQWLSRTAIDKRLEEIKQVHSEQ</sequence>
<dbReference type="InterPro" id="IPR006680">
    <property type="entry name" value="Amidohydro-rel"/>
</dbReference>
<dbReference type="EMBL" id="PYVF01000028">
    <property type="protein sequence ID" value="PTB88981.1"/>
    <property type="molecule type" value="Genomic_DNA"/>
</dbReference>
<dbReference type="PROSITE" id="PS51257">
    <property type="entry name" value="PROKAR_LIPOPROTEIN"/>
    <property type="match status" value="1"/>
</dbReference>
<dbReference type="Gene3D" id="2.30.40.10">
    <property type="entry name" value="Urease, subunit C, domain 1"/>
    <property type="match status" value="1"/>
</dbReference>
<feature type="chain" id="PRO_5033324368" evidence="1">
    <location>
        <begin position="33"/>
        <end position="453"/>
    </location>
</feature>
<dbReference type="InterPro" id="IPR011059">
    <property type="entry name" value="Metal-dep_hydrolase_composite"/>
</dbReference>
<evidence type="ECO:0000313" key="6">
    <source>
        <dbReference type="Proteomes" id="UP000242087"/>
    </source>
</evidence>
<dbReference type="AlphaFoldDB" id="A0A2T4D8B3"/>
<dbReference type="EMBL" id="PYVG01000004">
    <property type="protein sequence ID" value="PTB90085.1"/>
    <property type="molecule type" value="Genomic_DNA"/>
</dbReference>
<dbReference type="SUPFAM" id="SSF51556">
    <property type="entry name" value="Metallo-dependent hydrolases"/>
    <property type="match status" value="1"/>
</dbReference>
<evidence type="ECO:0000313" key="5">
    <source>
        <dbReference type="Proteomes" id="UP000241514"/>
    </source>
</evidence>